<dbReference type="Proteomes" id="UP001235030">
    <property type="component" value="Chromosome"/>
</dbReference>
<evidence type="ECO:0000313" key="4">
    <source>
        <dbReference type="Proteomes" id="UP001235030"/>
    </source>
</evidence>
<keyword evidence="2" id="KW-0812">Transmembrane</keyword>
<evidence type="ECO:0008006" key="5">
    <source>
        <dbReference type="Google" id="ProtNLM"/>
    </source>
</evidence>
<evidence type="ECO:0000256" key="1">
    <source>
        <dbReference type="SAM" id="MobiDB-lite"/>
    </source>
</evidence>
<proteinExistence type="predicted"/>
<dbReference type="EMBL" id="CP101637">
    <property type="protein sequence ID" value="WMT81216.1"/>
    <property type="molecule type" value="Genomic_DNA"/>
</dbReference>
<protein>
    <recommendedName>
        <fullName evidence="5">Toxin regulator</fullName>
    </recommendedName>
</protein>
<evidence type="ECO:0000313" key="3">
    <source>
        <dbReference type="EMBL" id="WMT81216.1"/>
    </source>
</evidence>
<keyword evidence="4" id="KW-1185">Reference proteome</keyword>
<organism evidence="3 4">
    <name type="scientific">Terrisporobacter mayombei</name>
    <dbReference type="NCBI Taxonomy" id="1541"/>
    <lineage>
        <taxon>Bacteria</taxon>
        <taxon>Bacillati</taxon>
        <taxon>Bacillota</taxon>
        <taxon>Clostridia</taxon>
        <taxon>Peptostreptococcales</taxon>
        <taxon>Peptostreptococcaceae</taxon>
        <taxon>Terrisporobacter</taxon>
    </lineage>
</organism>
<name>A0ABY9PZT0_9FIRM</name>
<dbReference type="RefSeq" id="WP_228103395.1">
    <property type="nucleotide sequence ID" value="NZ_CP101637.1"/>
</dbReference>
<keyword evidence="2" id="KW-0472">Membrane</keyword>
<evidence type="ECO:0000256" key="2">
    <source>
        <dbReference type="SAM" id="Phobius"/>
    </source>
</evidence>
<feature type="transmembrane region" description="Helical" evidence="2">
    <location>
        <begin position="34"/>
        <end position="50"/>
    </location>
</feature>
<keyword evidence="2" id="KW-1133">Transmembrane helix</keyword>
<sequence>MNMKDNFNKFRLKIKEELKNQTDINFSIKGTVKVILKIIVFFIVISFFILCSENVAISDNYDSLVNDYNSLVKKYNNLSEENEELKSKLDEAKPWFEMKKEEQKAIEQENEKREAKEQAKKKAEEEQEKRKAEEKEKKGYDTGIGYKDLARNPKDYVGEKIKFKGKVVQVMEGDGEVQVRLAVNGDYDNIMYCVYNSSIVTSRVLEDDYITVMGKSSDLITYTSTMGGEITIPSMMVEKIDM</sequence>
<gene>
    <name evidence="3" type="ORF">TEMA_15500</name>
</gene>
<accession>A0ABY9PZT0</accession>
<reference evidence="3 4" key="1">
    <citation type="submission" date="2022-07" db="EMBL/GenBank/DDBJ databases">
        <title>Genome sequence of Terrisporobacter mayombei DSM6539.</title>
        <authorList>
            <person name="Boeer T."/>
            <person name="Bengelsdorf F.R."/>
            <person name="Daniel R."/>
            <person name="Poehlein A."/>
        </authorList>
    </citation>
    <scope>NUCLEOTIDE SEQUENCE [LARGE SCALE GENOMIC DNA]</scope>
    <source>
        <strain evidence="3 4">DSM 6539</strain>
    </source>
</reference>
<feature type="region of interest" description="Disordered" evidence="1">
    <location>
        <begin position="106"/>
        <end position="137"/>
    </location>
</feature>